<name>A0ABS2GZJ4_9LACO</name>
<keyword evidence="6 7" id="KW-0472">Membrane</keyword>
<evidence type="ECO:0000256" key="1">
    <source>
        <dbReference type="ARBA" id="ARBA00004651"/>
    </source>
</evidence>
<keyword evidence="2" id="KW-0813">Transport</keyword>
<feature type="transmembrane region" description="Helical" evidence="7">
    <location>
        <begin position="354"/>
        <end position="375"/>
    </location>
</feature>
<feature type="transmembrane region" description="Helical" evidence="7">
    <location>
        <begin position="387"/>
        <end position="410"/>
    </location>
</feature>
<comment type="subcellular location">
    <subcellularLocation>
        <location evidence="1">Cell membrane</location>
        <topology evidence="1">Multi-pass membrane protein</topology>
    </subcellularLocation>
</comment>
<dbReference type="InterPro" id="IPR002293">
    <property type="entry name" value="AA/rel_permease1"/>
</dbReference>
<dbReference type="Proteomes" id="UP000785625">
    <property type="component" value="Unassembled WGS sequence"/>
</dbReference>
<dbReference type="RefSeq" id="WP_204784860.1">
    <property type="nucleotide sequence ID" value="NZ_JACJKU010000021.1"/>
</dbReference>
<evidence type="ECO:0000256" key="6">
    <source>
        <dbReference type="ARBA" id="ARBA00023136"/>
    </source>
</evidence>
<dbReference type="EMBL" id="JACJKU010000021">
    <property type="protein sequence ID" value="MBM6940524.1"/>
    <property type="molecule type" value="Genomic_DNA"/>
</dbReference>
<feature type="transmembrane region" description="Helical" evidence="7">
    <location>
        <begin position="217"/>
        <end position="235"/>
    </location>
</feature>
<gene>
    <name evidence="8" type="ORF">H5975_03300</name>
</gene>
<evidence type="ECO:0000256" key="5">
    <source>
        <dbReference type="ARBA" id="ARBA00022989"/>
    </source>
</evidence>
<feature type="transmembrane region" description="Helical" evidence="7">
    <location>
        <begin position="256"/>
        <end position="277"/>
    </location>
</feature>
<keyword evidence="9" id="KW-1185">Reference proteome</keyword>
<feature type="transmembrane region" description="Helical" evidence="7">
    <location>
        <begin position="462"/>
        <end position="482"/>
    </location>
</feature>
<proteinExistence type="predicted"/>
<dbReference type="Pfam" id="PF13520">
    <property type="entry name" value="AA_permease_2"/>
    <property type="match status" value="1"/>
</dbReference>
<dbReference type="PANTHER" id="PTHR42770">
    <property type="entry name" value="AMINO ACID TRANSPORTER-RELATED"/>
    <property type="match status" value="1"/>
</dbReference>
<evidence type="ECO:0000256" key="2">
    <source>
        <dbReference type="ARBA" id="ARBA00022448"/>
    </source>
</evidence>
<evidence type="ECO:0000313" key="8">
    <source>
        <dbReference type="EMBL" id="MBM6940524.1"/>
    </source>
</evidence>
<sequence length="508" mass="56086">MAAIPATGPHSGPNYNRDKALDNSTKQYNQLTGLKLFAMSCSVVISVDEFAPFGKAGATSLFWLLIAGILWFLPITQETGEMASIDGWGNGGIFTWVKGTLGEKSGWTAMFYQWIHITVGMDTMMYFVIGAFSIAFNTPWFNTQPLVRFGLMMIILWGCVLIQHFGEKRVGKIAEWLFGLGIATPVILLIIVFITYLVQGNPIYIHLNMNTMIPKQFNGTTLVAFVPFILAFCGGEAQAPHVKNLEHPNQYPKVMLGLALTAICFDLLGSLSIAMTVPKADIQNSTGFVYTYGHLLSSIGLPGDLLGKIVGILLACGIIGELSNWLAGPNQGLFVAARQGYMPKYFAKPNKRGVPMRIVVLQAIVVTITALMITFDSGKNADFAFNVSMAATTAQYLMVYLMMIVAYMVLKTKHEDLHRTYRMSKSRGFSLFIAAVGFIITLVAFFITFIPADGTPANLRSLYVITLIIMCLIVTVLPLVMYRYHGKWSKDVAEYLKEENKELTSSNK</sequence>
<feature type="transmembrane region" description="Helical" evidence="7">
    <location>
        <begin position="305"/>
        <end position="327"/>
    </location>
</feature>
<comment type="caution">
    <text evidence="8">The sequence shown here is derived from an EMBL/GenBank/DDBJ whole genome shotgun (WGS) entry which is preliminary data.</text>
</comment>
<organism evidence="8 9">
    <name type="scientific">Limosilactobacillus coleohominis</name>
    <dbReference type="NCBI Taxonomy" id="181675"/>
    <lineage>
        <taxon>Bacteria</taxon>
        <taxon>Bacillati</taxon>
        <taxon>Bacillota</taxon>
        <taxon>Bacilli</taxon>
        <taxon>Lactobacillales</taxon>
        <taxon>Lactobacillaceae</taxon>
        <taxon>Limosilactobacillus</taxon>
    </lineage>
</organism>
<feature type="transmembrane region" description="Helical" evidence="7">
    <location>
        <begin position="146"/>
        <end position="165"/>
    </location>
</feature>
<dbReference type="PANTHER" id="PTHR42770:SF15">
    <property type="entry name" value="GLUTAMATE_GAMMA-AMINOBUTYRATE ANTIPORTER-RELATED"/>
    <property type="match status" value="1"/>
</dbReference>
<protein>
    <submittedName>
        <fullName evidence="8">Amino acid permease</fullName>
    </submittedName>
</protein>
<feature type="transmembrane region" description="Helical" evidence="7">
    <location>
        <begin position="56"/>
        <end position="73"/>
    </location>
</feature>
<evidence type="ECO:0000256" key="3">
    <source>
        <dbReference type="ARBA" id="ARBA00022475"/>
    </source>
</evidence>
<dbReference type="PIRSF" id="PIRSF006060">
    <property type="entry name" value="AA_transporter"/>
    <property type="match status" value="1"/>
</dbReference>
<evidence type="ECO:0000256" key="4">
    <source>
        <dbReference type="ARBA" id="ARBA00022692"/>
    </source>
</evidence>
<keyword evidence="3" id="KW-1003">Cell membrane</keyword>
<evidence type="ECO:0000313" key="9">
    <source>
        <dbReference type="Proteomes" id="UP000785625"/>
    </source>
</evidence>
<feature type="transmembrane region" description="Helical" evidence="7">
    <location>
        <begin position="431"/>
        <end position="450"/>
    </location>
</feature>
<dbReference type="Gene3D" id="1.20.1740.10">
    <property type="entry name" value="Amino acid/polyamine transporter I"/>
    <property type="match status" value="1"/>
</dbReference>
<evidence type="ECO:0000256" key="7">
    <source>
        <dbReference type="SAM" id="Phobius"/>
    </source>
</evidence>
<reference evidence="8 9" key="1">
    <citation type="journal article" date="2021" name="Sci. Rep.">
        <title>The distribution of antibiotic resistance genes in chicken gut microbiota commensals.</title>
        <authorList>
            <person name="Juricova H."/>
            <person name="Matiasovicova J."/>
            <person name="Kubasova T."/>
            <person name="Cejkova D."/>
            <person name="Rychlik I."/>
        </authorList>
    </citation>
    <scope>NUCLEOTIDE SEQUENCE [LARGE SCALE GENOMIC DNA]</scope>
    <source>
        <strain evidence="8 9">An574</strain>
    </source>
</reference>
<feature type="transmembrane region" description="Helical" evidence="7">
    <location>
        <begin position="177"/>
        <end position="197"/>
    </location>
</feature>
<keyword evidence="4 7" id="KW-0812">Transmembrane</keyword>
<accession>A0ABS2GZJ4</accession>
<feature type="transmembrane region" description="Helical" evidence="7">
    <location>
        <begin position="114"/>
        <end position="134"/>
    </location>
</feature>
<dbReference type="InterPro" id="IPR050367">
    <property type="entry name" value="APC_superfamily"/>
</dbReference>
<keyword evidence="5 7" id="KW-1133">Transmembrane helix</keyword>